<dbReference type="EC" id="2.8.3.-" evidence="2"/>
<dbReference type="RefSeq" id="WP_338448896.1">
    <property type="nucleotide sequence ID" value="NZ_CP137640.1"/>
</dbReference>
<organism evidence="2 3">
    <name type="scientific">Niallia oryzisoli</name>
    <dbReference type="NCBI Taxonomy" id="1737571"/>
    <lineage>
        <taxon>Bacteria</taxon>
        <taxon>Bacillati</taxon>
        <taxon>Bacillota</taxon>
        <taxon>Bacilli</taxon>
        <taxon>Bacillales</taxon>
        <taxon>Bacillaceae</taxon>
        <taxon>Niallia</taxon>
    </lineage>
</organism>
<dbReference type="GO" id="GO:0016740">
    <property type="term" value="F:transferase activity"/>
    <property type="evidence" value="ECO:0007669"/>
    <property type="project" value="UniProtKB-KW"/>
</dbReference>
<keyword evidence="3" id="KW-1185">Reference proteome</keyword>
<dbReference type="InterPro" id="IPR050483">
    <property type="entry name" value="CoA-transferase_III_domain"/>
</dbReference>
<proteinExistence type="predicted"/>
<dbReference type="PANTHER" id="PTHR48207:SF3">
    <property type="entry name" value="SUCCINATE--HYDROXYMETHYLGLUTARATE COA-TRANSFERASE"/>
    <property type="match status" value="1"/>
</dbReference>
<evidence type="ECO:0000256" key="1">
    <source>
        <dbReference type="ARBA" id="ARBA00022679"/>
    </source>
</evidence>
<dbReference type="PANTHER" id="PTHR48207">
    <property type="entry name" value="SUCCINATE--HYDROXYMETHYLGLUTARATE COA-TRANSFERASE"/>
    <property type="match status" value="1"/>
</dbReference>
<dbReference type="Pfam" id="PF02515">
    <property type="entry name" value="CoA_transf_3"/>
    <property type="match status" value="1"/>
</dbReference>
<dbReference type="Proteomes" id="UP001357223">
    <property type="component" value="Chromosome"/>
</dbReference>
<dbReference type="Gene3D" id="3.30.1540.10">
    <property type="entry name" value="formyl-coa transferase, domain 3"/>
    <property type="match status" value="1"/>
</dbReference>
<reference evidence="2 3" key="1">
    <citation type="submission" date="2023-10" db="EMBL/GenBank/DDBJ databases">
        <title>Niallia locisalis sp.nov. isolated from a salt pond sample.</title>
        <authorList>
            <person name="Li X.-J."/>
            <person name="Dong L."/>
        </authorList>
    </citation>
    <scope>NUCLEOTIDE SEQUENCE [LARGE SCALE GENOMIC DNA]</scope>
    <source>
        <strain evidence="2 3">DSM 29761</strain>
    </source>
</reference>
<dbReference type="Gene3D" id="3.40.50.10540">
    <property type="entry name" value="Crotonobetainyl-coa:carnitine coa-transferase, domain 1"/>
    <property type="match status" value="1"/>
</dbReference>
<protein>
    <submittedName>
        <fullName evidence="2">CoA transferase</fullName>
        <ecNumber evidence="2">2.8.3.-</ecNumber>
    </submittedName>
</protein>
<dbReference type="InterPro" id="IPR003673">
    <property type="entry name" value="CoA-Trfase_fam_III"/>
</dbReference>
<evidence type="ECO:0000313" key="2">
    <source>
        <dbReference type="EMBL" id="WVX79965.1"/>
    </source>
</evidence>
<dbReference type="SUPFAM" id="SSF89796">
    <property type="entry name" value="CoA-transferase family III (CaiB/BaiF)"/>
    <property type="match status" value="1"/>
</dbReference>
<sequence length="399" mass="44189">MNIFHQSDKPLKGIRVLEFGQIAAGPFTGMLLADLGADVIKIERPNGGDGMRSWPPFIENSKHSEYSANFSSLNRNKRSVAIDFKNPEELEILKELCLKADVIVENYRPGVLEKFGLHYNSLTKENPKLVYCSISGYGQEGPYAKKGAFDVTIQAFSGLMSVTGEEDGPPVKSGVPIADFAVGLYAAFTIVASVLKVKEAGKGSYIDCSMLGSVLGISALQTSEYYGKGEPPKRLGTAHPRNAPYQAFESSDKPFVIAAGNDKLWYQVCEATNLKELYEDPRFLTQTMRAKNQKELKTLLEKVFVTKSSSEWITEFDKRGVPSAPVNDFAEALANPITESLNILREMNLPNGEQTLTIGFPVKISDYEFEIYRTPPQLGEHNKQVIKEWLNPSKVGSQR</sequence>
<gene>
    <name evidence="2" type="ORF">R4Z09_22155</name>
</gene>
<accession>A0ABZ2C8L1</accession>
<dbReference type="InterPro" id="IPR044855">
    <property type="entry name" value="CoA-Trfase_III_dom3_sf"/>
</dbReference>
<dbReference type="EMBL" id="CP137640">
    <property type="protein sequence ID" value="WVX79965.1"/>
    <property type="molecule type" value="Genomic_DNA"/>
</dbReference>
<evidence type="ECO:0000313" key="3">
    <source>
        <dbReference type="Proteomes" id="UP001357223"/>
    </source>
</evidence>
<name>A0ABZ2C8L1_9BACI</name>
<dbReference type="InterPro" id="IPR023606">
    <property type="entry name" value="CoA-Trfase_III_dom_1_sf"/>
</dbReference>
<keyword evidence="1 2" id="KW-0808">Transferase</keyword>